<keyword evidence="2 5" id="KW-0479">Metal-binding</keyword>
<comment type="similarity">
    <text evidence="1">Belongs to the metallo-dependent hydrolases superfamily. TatD-type hydrolase family.</text>
</comment>
<keyword evidence="3" id="KW-0378">Hydrolase</keyword>
<organism evidence="6 7">
    <name type="scientific">Acrasis kona</name>
    <dbReference type="NCBI Taxonomy" id="1008807"/>
    <lineage>
        <taxon>Eukaryota</taxon>
        <taxon>Discoba</taxon>
        <taxon>Heterolobosea</taxon>
        <taxon>Tetramitia</taxon>
        <taxon>Eutetramitia</taxon>
        <taxon>Acrasidae</taxon>
        <taxon>Acrasis</taxon>
    </lineage>
</organism>
<dbReference type="InterPro" id="IPR032466">
    <property type="entry name" value="Metal_Hydrolase"/>
</dbReference>
<dbReference type="SUPFAM" id="SSF51556">
    <property type="entry name" value="Metallo-dependent hydrolases"/>
    <property type="match status" value="1"/>
</dbReference>
<dbReference type="Gene3D" id="3.20.20.140">
    <property type="entry name" value="Metal-dependent hydrolases"/>
    <property type="match status" value="1"/>
</dbReference>
<sequence>MFDCHTHLYDDQYALDLNQVLARAKDVGVKKSIVVSEDMESAIKVLKMCDNSMELAAGIGIHPCSVNVTDYDNQYLEIKTLIEQNHKNICCIGEVGLDFTPNIMKSVLCKFGADTTHTIDDLKKAQREVLRLFVDLSLKYDLTLNVHSRSAGRPTIQLLKECKAQKVLLHCFDGSTKVAMDGIRSGYFFSVPANVKRSKQMQDLVAALPISQLLLETDSPALPPTIDTSLDKQERNEPANIIISAETIAEIKNISVDEVIRQTSINAINLFKL</sequence>
<feature type="binding site" evidence="5">
    <location>
        <position position="218"/>
    </location>
    <ligand>
        <name>a divalent metal cation</name>
        <dbReference type="ChEBI" id="CHEBI:60240"/>
        <label>1</label>
    </ligand>
</feature>
<accession>A0AAW2Z993</accession>
<feature type="binding site" evidence="5">
    <location>
        <position position="147"/>
    </location>
    <ligand>
        <name>a divalent metal cation</name>
        <dbReference type="ChEBI" id="CHEBI:60240"/>
        <label>2</label>
    </ligand>
</feature>
<dbReference type="GO" id="GO:0046872">
    <property type="term" value="F:metal ion binding"/>
    <property type="evidence" value="ECO:0007669"/>
    <property type="project" value="UniProtKB-KW"/>
</dbReference>
<comment type="caution">
    <text evidence="6">The sequence shown here is derived from an EMBL/GenBank/DDBJ whole genome shotgun (WGS) entry which is preliminary data.</text>
</comment>
<evidence type="ECO:0000256" key="1">
    <source>
        <dbReference type="ARBA" id="ARBA00009275"/>
    </source>
</evidence>
<evidence type="ECO:0000256" key="3">
    <source>
        <dbReference type="ARBA" id="ARBA00022801"/>
    </source>
</evidence>
<feature type="binding site" evidence="5">
    <location>
        <position position="94"/>
    </location>
    <ligand>
        <name>a divalent metal cation</name>
        <dbReference type="ChEBI" id="CHEBI:60240"/>
        <label>1</label>
    </ligand>
</feature>
<dbReference type="CDD" id="cd01310">
    <property type="entry name" value="TatD_DNAse"/>
    <property type="match status" value="1"/>
</dbReference>
<dbReference type="Pfam" id="PF01026">
    <property type="entry name" value="TatD_DNase"/>
    <property type="match status" value="1"/>
</dbReference>
<feature type="binding site" evidence="5">
    <location>
        <position position="5"/>
    </location>
    <ligand>
        <name>a divalent metal cation</name>
        <dbReference type="ChEBI" id="CHEBI:60240"/>
        <label>1</label>
    </ligand>
</feature>
<comment type="function">
    <text evidence="4">Exhibits 3'-exonuclease activities and apurinic/apyrimidinic (AP) endonuclease (in vitro). Show preferential AP endonuclease activity on double-stranded DNA substrates and 3'- exonuclease activity on single-stranded DNA.</text>
</comment>
<dbReference type="InterPro" id="IPR018228">
    <property type="entry name" value="DNase_TatD-rel_CS"/>
</dbReference>
<reference evidence="6 7" key="1">
    <citation type="submission" date="2024-03" db="EMBL/GenBank/DDBJ databases">
        <title>The Acrasis kona genome and developmental transcriptomes reveal deep origins of eukaryotic multicellular pathways.</title>
        <authorList>
            <person name="Sheikh S."/>
            <person name="Fu C.-J."/>
            <person name="Brown M.W."/>
            <person name="Baldauf S.L."/>
        </authorList>
    </citation>
    <scope>NUCLEOTIDE SEQUENCE [LARGE SCALE GENOMIC DNA]</scope>
    <source>
        <strain evidence="6 7">ATCC MYA-3509</strain>
    </source>
</reference>
<feature type="binding site" evidence="5">
    <location>
        <position position="170"/>
    </location>
    <ligand>
        <name>a divalent metal cation</name>
        <dbReference type="ChEBI" id="CHEBI:60240"/>
        <label>2</label>
    </ligand>
</feature>
<evidence type="ECO:0000256" key="2">
    <source>
        <dbReference type="ARBA" id="ARBA00022723"/>
    </source>
</evidence>
<feature type="binding site" evidence="5">
    <location>
        <position position="7"/>
    </location>
    <ligand>
        <name>a divalent metal cation</name>
        <dbReference type="ChEBI" id="CHEBI:60240"/>
        <label>1</label>
    </ligand>
</feature>
<evidence type="ECO:0000256" key="5">
    <source>
        <dbReference type="PIRSR" id="PIRSR005902-1"/>
    </source>
</evidence>
<dbReference type="GO" id="GO:0016788">
    <property type="term" value="F:hydrolase activity, acting on ester bonds"/>
    <property type="evidence" value="ECO:0007669"/>
    <property type="project" value="InterPro"/>
</dbReference>
<dbReference type="PIRSF" id="PIRSF005902">
    <property type="entry name" value="DNase_TatD"/>
    <property type="match status" value="1"/>
</dbReference>
<dbReference type="EMBL" id="JAOPGA020001197">
    <property type="protein sequence ID" value="KAL0485979.1"/>
    <property type="molecule type" value="Genomic_DNA"/>
</dbReference>
<dbReference type="PROSITE" id="PS01091">
    <property type="entry name" value="TATD_3"/>
    <property type="match status" value="1"/>
</dbReference>
<evidence type="ECO:0000313" key="6">
    <source>
        <dbReference type="EMBL" id="KAL0485979.1"/>
    </source>
</evidence>
<dbReference type="PANTHER" id="PTHR46317:SF1">
    <property type="entry name" value="HYDROLASE, TATD FAMILY"/>
    <property type="match status" value="1"/>
</dbReference>
<dbReference type="InterPro" id="IPR001130">
    <property type="entry name" value="TatD-like"/>
</dbReference>
<protein>
    <submittedName>
        <fullName evidence="6">Deoxyribonuclease TATDN</fullName>
    </submittedName>
</protein>
<dbReference type="PANTHER" id="PTHR46317">
    <property type="entry name" value="HYDROLASE OF PHP SUPERFAMILY-RELATED PROTEIN"/>
    <property type="match status" value="1"/>
</dbReference>
<evidence type="ECO:0000256" key="4">
    <source>
        <dbReference type="ARBA" id="ARBA00093287"/>
    </source>
</evidence>
<evidence type="ECO:0000313" key="7">
    <source>
        <dbReference type="Proteomes" id="UP001431209"/>
    </source>
</evidence>
<proteinExistence type="inferred from homology"/>
<dbReference type="Proteomes" id="UP001431209">
    <property type="component" value="Unassembled WGS sequence"/>
</dbReference>
<dbReference type="AlphaFoldDB" id="A0AAW2Z993"/>
<keyword evidence="7" id="KW-1185">Reference proteome</keyword>
<name>A0AAW2Z993_9EUKA</name>
<gene>
    <name evidence="6" type="ORF">AKO1_012260</name>
</gene>